<reference evidence="2 3" key="1">
    <citation type="submission" date="2017-07" db="EMBL/GenBank/DDBJ databases">
        <title>Leptospira spp. isolated from tropical soils.</title>
        <authorList>
            <person name="Thibeaux R."/>
            <person name="Iraola G."/>
            <person name="Ferres I."/>
            <person name="Bierque E."/>
            <person name="Girault D."/>
            <person name="Soupe-Gilbert M.-E."/>
            <person name="Picardeau M."/>
            <person name="Goarant C."/>
        </authorList>
    </citation>
    <scope>NUCLEOTIDE SEQUENCE [LARGE SCALE GENOMIC DNA]</scope>
    <source>
        <strain evidence="2 3">FH4-C-A2</strain>
    </source>
</reference>
<proteinExistence type="predicted"/>
<accession>A0A2M9Y8K3</accession>
<dbReference type="RefSeq" id="WP_100711575.1">
    <property type="nucleotide sequence ID" value="NZ_NPDR01000010.1"/>
</dbReference>
<organism evidence="2 3">
    <name type="scientific">Leptospira saintgironsiae</name>
    <dbReference type="NCBI Taxonomy" id="2023183"/>
    <lineage>
        <taxon>Bacteria</taxon>
        <taxon>Pseudomonadati</taxon>
        <taxon>Spirochaetota</taxon>
        <taxon>Spirochaetia</taxon>
        <taxon>Leptospirales</taxon>
        <taxon>Leptospiraceae</taxon>
        <taxon>Leptospira</taxon>
    </lineage>
</organism>
<keyword evidence="3" id="KW-1185">Reference proteome</keyword>
<keyword evidence="2" id="KW-0282">Flagellum</keyword>
<dbReference type="PANTHER" id="PTHR36307">
    <property type="entry name" value="FLAGELLA BASAL BODY P-RING FORMATION PROTEIN FLGA"/>
    <property type="match status" value="1"/>
</dbReference>
<name>A0A2M9Y8K3_9LEPT</name>
<gene>
    <name evidence="2" type="primary">flgA</name>
    <name evidence="2" type="ORF">CH362_17305</name>
</gene>
<dbReference type="CDD" id="cd11614">
    <property type="entry name" value="SAF_CpaB_FlgA_like"/>
    <property type="match status" value="1"/>
</dbReference>
<dbReference type="InterPro" id="IPR039246">
    <property type="entry name" value="Flagellar_FlgA"/>
</dbReference>
<evidence type="ECO:0000313" key="3">
    <source>
        <dbReference type="Proteomes" id="UP000231926"/>
    </source>
</evidence>
<dbReference type="OrthoDB" id="344241at2"/>
<evidence type="ECO:0000313" key="2">
    <source>
        <dbReference type="EMBL" id="PJZ47852.1"/>
    </source>
</evidence>
<dbReference type="EMBL" id="NPDR01000010">
    <property type="protein sequence ID" value="PJZ47852.1"/>
    <property type="molecule type" value="Genomic_DNA"/>
</dbReference>
<dbReference type="GO" id="GO:0044780">
    <property type="term" value="P:bacterial-type flagellum assembly"/>
    <property type="evidence" value="ECO:0007669"/>
    <property type="project" value="InterPro"/>
</dbReference>
<feature type="domain" description="Flagella basal body P-ring formation protein FlgA SAF" evidence="1">
    <location>
        <begin position="180"/>
        <end position="298"/>
    </location>
</feature>
<dbReference type="Gene3D" id="2.30.30.760">
    <property type="match status" value="1"/>
</dbReference>
<dbReference type="Pfam" id="PF13144">
    <property type="entry name" value="ChapFlgA"/>
    <property type="match status" value="1"/>
</dbReference>
<evidence type="ECO:0000259" key="1">
    <source>
        <dbReference type="Pfam" id="PF13144"/>
    </source>
</evidence>
<dbReference type="NCBIfam" id="TIGR03170">
    <property type="entry name" value="flgA_cterm"/>
    <property type="match status" value="1"/>
</dbReference>
<dbReference type="AlphaFoldDB" id="A0A2M9Y8K3"/>
<dbReference type="PANTHER" id="PTHR36307:SF1">
    <property type="entry name" value="FLAGELLA BASAL BODY P-RING FORMATION PROTEIN FLGA"/>
    <property type="match status" value="1"/>
</dbReference>
<keyword evidence="2" id="KW-0969">Cilium</keyword>
<keyword evidence="2" id="KW-0966">Cell projection</keyword>
<sequence length="302" mass="33818">MSFRFYISFCILTGLFVSGLGKIEGMEAVYLRGKLLTQKKEVLLSEIAKLPDGMKDKVVLKNLNAPVVIRPENLKEILAGIPVSGKETLVLPLDSELDPEDLEESLKKEVSKLPQDREGDFRISYLSGERFVPSQGVELKWAGLPQVIHPGQVVASLDFYFENRKVHTQRIKFKLERRTNALFAKKEIHKGQKLQAEDLEERTVYMEESFTDGISGKDIGSTALKDLLPGELLRKKQFRFLFDVQRGGDVNLVYTKGNLVVKSKTKALSSGNIGEIIDVTSHSKEGKISARVVEKGTVLLEN</sequence>
<comment type="caution">
    <text evidence="2">The sequence shown here is derived from an EMBL/GenBank/DDBJ whole genome shotgun (WGS) entry which is preliminary data.</text>
</comment>
<dbReference type="InterPro" id="IPR017585">
    <property type="entry name" value="SAF_FlgA"/>
</dbReference>
<protein>
    <submittedName>
        <fullName evidence="2">Flagella basal body P-ring formation protein FlgA</fullName>
    </submittedName>
</protein>
<dbReference type="Proteomes" id="UP000231926">
    <property type="component" value="Unassembled WGS sequence"/>
</dbReference>